<sequence length="57" mass="6396">EDLKAITIGAAPKFAAFEIKVTSRHHQPDSNGKETCSILCCQVQYICDCYQVYDKKS</sequence>
<name>A0A7T8HJX8_CALRO</name>
<reference evidence="2" key="1">
    <citation type="submission" date="2021-01" db="EMBL/GenBank/DDBJ databases">
        <title>Caligus Genome Assembly.</title>
        <authorList>
            <person name="Gallardo-Escarate C."/>
        </authorList>
    </citation>
    <scope>NUCLEOTIDE SEQUENCE [LARGE SCALE GENOMIC DNA]</scope>
</reference>
<proteinExistence type="predicted"/>
<accession>A0A7T8HJX8</accession>
<dbReference type="EMBL" id="CP045897">
    <property type="protein sequence ID" value="QQP51467.1"/>
    <property type="molecule type" value="Genomic_DNA"/>
</dbReference>
<keyword evidence="2" id="KW-1185">Reference proteome</keyword>
<evidence type="ECO:0000313" key="1">
    <source>
        <dbReference type="EMBL" id="QQP51467.1"/>
    </source>
</evidence>
<gene>
    <name evidence="1" type="ORF">FKW44_012844</name>
</gene>
<evidence type="ECO:0000313" key="2">
    <source>
        <dbReference type="Proteomes" id="UP000595437"/>
    </source>
</evidence>
<organism evidence="1 2">
    <name type="scientific">Caligus rogercresseyi</name>
    <name type="common">Sea louse</name>
    <dbReference type="NCBI Taxonomy" id="217165"/>
    <lineage>
        <taxon>Eukaryota</taxon>
        <taxon>Metazoa</taxon>
        <taxon>Ecdysozoa</taxon>
        <taxon>Arthropoda</taxon>
        <taxon>Crustacea</taxon>
        <taxon>Multicrustacea</taxon>
        <taxon>Hexanauplia</taxon>
        <taxon>Copepoda</taxon>
        <taxon>Siphonostomatoida</taxon>
        <taxon>Caligidae</taxon>
        <taxon>Caligus</taxon>
    </lineage>
</organism>
<dbReference type="AlphaFoldDB" id="A0A7T8HJX8"/>
<dbReference type="Proteomes" id="UP000595437">
    <property type="component" value="Chromosome 8"/>
</dbReference>
<feature type="non-terminal residue" evidence="1">
    <location>
        <position position="1"/>
    </location>
</feature>
<protein>
    <submittedName>
        <fullName evidence="1">Uncharacterized protein</fullName>
    </submittedName>
</protein>